<organism evidence="2 3">
    <name type="scientific">Ceratodon purpureus</name>
    <name type="common">Fire moss</name>
    <name type="synonym">Dicranum purpureum</name>
    <dbReference type="NCBI Taxonomy" id="3225"/>
    <lineage>
        <taxon>Eukaryota</taxon>
        <taxon>Viridiplantae</taxon>
        <taxon>Streptophyta</taxon>
        <taxon>Embryophyta</taxon>
        <taxon>Bryophyta</taxon>
        <taxon>Bryophytina</taxon>
        <taxon>Bryopsida</taxon>
        <taxon>Dicranidae</taxon>
        <taxon>Pseudoditrichales</taxon>
        <taxon>Ditrichaceae</taxon>
        <taxon>Ceratodon</taxon>
    </lineage>
</organism>
<evidence type="ECO:0000313" key="2">
    <source>
        <dbReference type="EMBL" id="KAG0563858.1"/>
    </source>
</evidence>
<comment type="caution">
    <text evidence="2">The sequence shown here is derived from an EMBL/GenBank/DDBJ whole genome shotgun (WGS) entry which is preliminary data.</text>
</comment>
<evidence type="ECO:0000256" key="1">
    <source>
        <dbReference type="SAM" id="MobiDB-lite"/>
    </source>
</evidence>
<name>A0A8T0H1C3_CERPU</name>
<sequence length="233" mass="26403">MRFGLSKETGNAVSRHHNGKVRLLFGHLLLDYLVRTSILPQNPTRSTHPPRRIPGLQTQAPFQVIAAAHKRHNTDRHEHHQDDTQIEIKLVRMAIVNGGRQRRMMVMLQQHPAHCNHSPAMMPHHHMELSQMQTPPIHLPSFASCPHTLNKPKEFTRAMQLIIIIIASSHKQHMPSRVLRSCETHLPIDASTPRIPRNPQLPTHWTNQGTEPREEIDGIGAQVVGARSGIPRG</sequence>
<dbReference type="EMBL" id="CM026429">
    <property type="protein sequence ID" value="KAG0563858.1"/>
    <property type="molecule type" value="Genomic_DNA"/>
</dbReference>
<evidence type="ECO:0000313" key="3">
    <source>
        <dbReference type="Proteomes" id="UP000822688"/>
    </source>
</evidence>
<protein>
    <submittedName>
        <fullName evidence="2">Uncharacterized protein</fullName>
    </submittedName>
</protein>
<keyword evidence="3" id="KW-1185">Reference proteome</keyword>
<gene>
    <name evidence="2" type="ORF">KC19_8G065200</name>
</gene>
<accession>A0A8T0H1C3</accession>
<reference evidence="2" key="1">
    <citation type="submission" date="2020-06" db="EMBL/GenBank/DDBJ databases">
        <title>WGS assembly of Ceratodon purpureus strain R40.</title>
        <authorList>
            <person name="Carey S.B."/>
            <person name="Jenkins J."/>
            <person name="Shu S."/>
            <person name="Lovell J.T."/>
            <person name="Sreedasyam A."/>
            <person name="Maumus F."/>
            <person name="Tiley G.P."/>
            <person name="Fernandez-Pozo N."/>
            <person name="Barry K."/>
            <person name="Chen C."/>
            <person name="Wang M."/>
            <person name="Lipzen A."/>
            <person name="Daum C."/>
            <person name="Saski C.A."/>
            <person name="Payton A.C."/>
            <person name="Mcbreen J.C."/>
            <person name="Conrad R.E."/>
            <person name="Kollar L.M."/>
            <person name="Olsson S."/>
            <person name="Huttunen S."/>
            <person name="Landis J.B."/>
            <person name="Wickett N.J."/>
            <person name="Johnson M.G."/>
            <person name="Rensing S.A."/>
            <person name="Grimwood J."/>
            <person name="Schmutz J."/>
            <person name="Mcdaniel S.F."/>
        </authorList>
    </citation>
    <scope>NUCLEOTIDE SEQUENCE</scope>
    <source>
        <strain evidence="2">R40</strain>
    </source>
</reference>
<proteinExistence type="predicted"/>
<feature type="region of interest" description="Disordered" evidence="1">
    <location>
        <begin position="190"/>
        <end position="215"/>
    </location>
</feature>
<feature type="compositionally biased region" description="Polar residues" evidence="1">
    <location>
        <begin position="200"/>
        <end position="210"/>
    </location>
</feature>
<dbReference type="AlphaFoldDB" id="A0A8T0H1C3"/>
<dbReference type="Proteomes" id="UP000822688">
    <property type="component" value="Chromosome 8"/>
</dbReference>